<comment type="caution">
    <text evidence="1">The sequence shown here is derived from an EMBL/GenBank/DDBJ whole genome shotgun (WGS) entry which is preliminary data.</text>
</comment>
<name>A0ACC2I9R5_9PEZI</name>
<dbReference type="Proteomes" id="UP001153334">
    <property type="component" value="Unassembled WGS sequence"/>
</dbReference>
<sequence length="409" mass="45312">MAAREECEYGFHNEDAERRPDREPLHDRGWTLQEAILSTRVVFYTPNELQWQCQAVHTCECQIPPPTKPGVIASRAHMQRGLGEPKQLSEIFAAWDRIVEAYTERLLTNPDDKLPALSGLAQLAHKSISIAPRDDGHGSVNETSLSRQHGYVAGLWVDNLVRGMLWGPLWMTVQLPSNPFQTTAAPGITTEEGSDYYRAPTFSWASVDGPVTYRSRNSHLSLDDTAYIETARVIDSWSQSSGVDPYGRLAAVGNPQVRSGCRTGVVLQAPVIENCALIHNSSRSMHNSPWTLREIEPQSDTLWLDTKFVEPFPIADDSSSREKQDNTEGGNCVCQGEHKGGTARWSVRRSRNGSGRTVEKGDVMGGVSLIMMAQSTRVQYFLLLGVSPSDPTAYERLGTVSTSRAKQQI</sequence>
<reference evidence="1" key="1">
    <citation type="submission" date="2022-11" db="EMBL/GenBank/DDBJ databases">
        <title>Genome Sequence of Nemania bipapillata.</title>
        <authorList>
            <person name="Buettner E."/>
        </authorList>
    </citation>
    <scope>NUCLEOTIDE SEQUENCE</scope>
    <source>
        <strain evidence="1">CP14</strain>
    </source>
</reference>
<protein>
    <submittedName>
        <fullName evidence="1">Uncharacterized protein</fullName>
    </submittedName>
</protein>
<gene>
    <name evidence="1" type="ORF">ONZ43_g5515</name>
</gene>
<keyword evidence="2" id="KW-1185">Reference proteome</keyword>
<organism evidence="1 2">
    <name type="scientific">Nemania bipapillata</name>
    <dbReference type="NCBI Taxonomy" id="110536"/>
    <lineage>
        <taxon>Eukaryota</taxon>
        <taxon>Fungi</taxon>
        <taxon>Dikarya</taxon>
        <taxon>Ascomycota</taxon>
        <taxon>Pezizomycotina</taxon>
        <taxon>Sordariomycetes</taxon>
        <taxon>Xylariomycetidae</taxon>
        <taxon>Xylariales</taxon>
        <taxon>Xylariaceae</taxon>
        <taxon>Nemania</taxon>
    </lineage>
</organism>
<accession>A0ACC2I9R5</accession>
<dbReference type="EMBL" id="JAPESX010001729">
    <property type="protein sequence ID" value="KAJ8111893.1"/>
    <property type="molecule type" value="Genomic_DNA"/>
</dbReference>
<proteinExistence type="predicted"/>
<evidence type="ECO:0000313" key="1">
    <source>
        <dbReference type="EMBL" id="KAJ8111893.1"/>
    </source>
</evidence>
<evidence type="ECO:0000313" key="2">
    <source>
        <dbReference type="Proteomes" id="UP001153334"/>
    </source>
</evidence>